<accession>A0AAD9RYU3</accession>
<comment type="caution">
    <text evidence="11">The sequence shown here is derived from an EMBL/GenBank/DDBJ whole genome shotgun (WGS) entry which is preliminary data.</text>
</comment>
<keyword evidence="2" id="KW-1003">Cell membrane</keyword>
<evidence type="ECO:0000256" key="6">
    <source>
        <dbReference type="ARBA" id="ARBA00022989"/>
    </source>
</evidence>
<keyword evidence="8" id="KW-0675">Receptor</keyword>
<keyword evidence="6 10" id="KW-1133">Transmembrane helix</keyword>
<dbReference type="EMBL" id="JAIFRP010000006">
    <property type="protein sequence ID" value="KAK2588115.1"/>
    <property type="molecule type" value="Genomic_DNA"/>
</dbReference>
<evidence type="ECO:0000313" key="12">
    <source>
        <dbReference type="Proteomes" id="UP001258017"/>
    </source>
</evidence>
<keyword evidence="5" id="KW-0552">Olfaction</keyword>
<name>A0AAD9RYU3_9HYME</name>
<keyword evidence="3" id="KW-0716">Sensory transduction</keyword>
<dbReference type="PANTHER" id="PTHR21137">
    <property type="entry name" value="ODORANT RECEPTOR"/>
    <property type="match status" value="1"/>
</dbReference>
<evidence type="ECO:0000256" key="1">
    <source>
        <dbReference type="ARBA" id="ARBA00004651"/>
    </source>
</evidence>
<dbReference type="GO" id="GO:0005549">
    <property type="term" value="F:odorant binding"/>
    <property type="evidence" value="ECO:0007669"/>
    <property type="project" value="InterPro"/>
</dbReference>
<gene>
    <name evidence="11" type="ORF">KPH14_004170</name>
</gene>
<proteinExistence type="predicted"/>
<evidence type="ECO:0000256" key="2">
    <source>
        <dbReference type="ARBA" id="ARBA00022475"/>
    </source>
</evidence>
<feature type="transmembrane region" description="Helical" evidence="10">
    <location>
        <begin position="277"/>
        <end position="299"/>
    </location>
</feature>
<evidence type="ECO:0000256" key="4">
    <source>
        <dbReference type="ARBA" id="ARBA00022692"/>
    </source>
</evidence>
<evidence type="ECO:0000256" key="7">
    <source>
        <dbReference type="ARBA" id="ARBA00023136"/>
    </source>
</evidence>
<evidence type="ECO:0000256" key="10">
    <source>
        <dbReference type="SAM" id="Phobius"/>
    </source>
</evidence>
<reference evidence="11" key="1">
    <citation type="submission" date="2021-08" db="EMBL/GenBank/DDBJ databases">
        <authorList>
            <person name="Misof B."/>
            <person name="Oliver O."/>
            <person name="Podsiadlowski L."/>
            <person name="Donath A."/>
            <person name="Peters R."/>
            <person name="Mayer C."/>
            <person name="Rust J."/>
            <person name="Gunkel S."/>
            <person name="Lesny P."/>
            <person name="Martin S."/>
            <person name="Oeyen J.P."/>
            <person name="Petersen M."/>
            <person name="Panagiotis P."/>
            <person name="Wilbrandt J."/>
            <person name="Tanja T."/>
        </authorList>
    </citation>
    <scope>NUCLEOTIDE SEQUENCE</scope>
    <source>
        <strain evidence="11">GBR_01_08_01A</strain>
        <tissue evidence="11">Thorax + abdomen</tissue>
    </source>
</reference>
<reference evidence="11" key="2">
    <citation type="journal article" date="2023" name="Commun. Biol.">
        <title>Intrasexual cuticular hydrocarbon dimorphism in a wasp sheds light on hydrocarbon biosynthesis genes in Hymenoptera.</title>
        <authorList>
            <person name="Moris V.C."/>
            <person name="Podsiadlowski L."/>
            <person name="Martin S."/>
            <person name="Oeyen J.P."/>
            <person name="Donath A."/>
            <person name="Petersen M."/>
            <person name="Wilbrandt J."/>
            <person name="Misof B."/>
            <person name="Liedtke D."/>
            <person name="Thamm M."/>
            <person name="Scheiner R."/>
            <person name="Schmitt T."/>
            <person name="Niehuis O."/>
        </authorList>
    </citation>
    <scope>NUCLEOTIDE SEQUENCE</scope>
    <source>
        <strain evidence="11">GBR_01_08_01A</strain>
    </source>
</reference>
<sequence length="303" mass="34165">MLNICERLWTELEISEKRCVRSYTSKTNRLTYYYLFVCAFTIFFYAIASLFISSQNGNEIDSNETIVRNLPYASVIEIHESPYFEIAYVLQLVSMINVGLTCVGVDTVGPVLILIACGHLKVIQTKILTLMDDNKLGNDLGQSGEQGLLFLEDTDTKVANCVRYHSLILEFCEDIEELANVIFLTQLIGSTYNISLVGFKLAGDDPDKYKYTTQVLIAVIQLFLCNWPPDLLVSESTAVAHSMYFMPWYIYSSQLKKSVYITIMRSQRAVRLTAGKFVSLSLETFASMISTAASFFTVISSMN</sequence>
<protein>
    <submittedName>
        <fullName evidence="11">Uncharacterized protein</fullName>
    </submittedName>
</protein>
<evidence type="ECO:0000256" key="3">
    <source>
        <dbReference type="ARBA" id="ARBA00022606"/>
    </source>
</evidence>
<comment type="subcellular location">
    <subcellularLocation>
        <location evidence="1">Cell membrane</location>
        <topology evidence="1">Multi-pass membrane protein</topology>
    </subcellularLocation>
</comment>
<dbReference type="AlphaFoldDB" id="A0AAD9RYU3"/>
<feature type="transmembrane region" description="Helical" evidence="10">
    <location>
        <begin position="32"/>
        <end position="52"/>
    </location>
</feature>
<organism evidence="11 12">
    <name type="scientific">Odynerus spinipes</name>
    <dbReference type="NCBI Taxonomy" id="1348599"/>
    <lineage>
        <taxon>Eukaryota</taxon>
        <taxon>Metazoa</taxon>
        <taxon>Ecdysozoa</taxon>
        <taxon>Arthropoda</taxon>
        <taxon>Hexapoda</taxon>
        <taxon>Insecta</taxon>
        <taxon>Pterygota</taxon>
        <taxon>Neoptera</taxon>
        <taxon>Endopterygota</taxon>
        <taxon>Hymenoptera</taxon>
        <taxon>Apocrita</taxon>
        <taxon>Aculeata</taxon>
        <taxon>Vespoidea</taxon>
        <taxon>Vespidae</taxon>
        <taxon>Eumeninae</taxon>
        <taxon>Odynerus</taxon>
    </lineage>
</organism>
<keyword evidence="7 10" id="KW-0472">Membrane</keyword>
<keyword evidence="12" id="KW-1185">Reference proteome</keyword>
<evidence type="ECO:0000313" key="11">
    <source>
        <dbReference type="EMBL" id="KAK2588115.1"/>
    </source>
</evidence>
<keyword evidence="4 10" id="KW-0812">Transmembrane</keyword>
<dbReference type="PANTHER" id="PTHR21137:SF35">
    <property type="entry name" value="ODORANT RECEPTOR 19A-RELATED"/>
    <property type="match status" value="1"/>
</dbReference>
<keyword evidence="9" id="KW-0807">Transducer</keyword>
<evidence type="ECO:0000256" key="8">
    <source>
        <dbReference type="ARBA" id="ARBA00023170"/>
    </source>
</evidence>
<evidence type="ECO:0000256" key="5">
    <source>
        <dbReference type="ARBA" id="ARBA00022725"/>
    </source>
</evidence>
<dbReference type="Proteomes" id="UP001258017">
    <property type="component" value="Unassembled WGS sequence"/>
</dbReference>
<dbReference type="InterPro" id="IPR004117">
    <property type="entry name" value="7tm6_olfct_rcpt"/>
</dbReference>
<dbReference type="GO" id="GO:0005886">
    <property type="term" value="C:plasma membrane"/>
    <property type="evidence" value="ECO:0007669"/>
    <property type="project" value="UniProtKB-SubCell"/>
</dbReference>
<dbReference type="Pfam" id="PF02949">
    <property type="entry name" value="7tm_6"/>
    <property type="match status" value="1"/>
</dbReference>
<dbReference type="GO" id="GO:0007165">
    <property type="term" value="P:signal transduction"/>
    <property type="evidence" value="ECO:0007669"/>
    <property type="project" value="UniProtKB-KW"/>
</dbReference>
<dbReference type="GO" id="GO:0004984">
    <property type="term" value="F:olfactory receptor activity"/>
    <property type="evidence" value="ECO:0007669"/>
    <property type="project" value="InterPro"/>
</dbReference>
<evidence type="ECO:0000256" key="9">
    <source>
        <dbReference type="ARBA" id="ARBA00023224"/>
    </source>
</evidence>